<keyword evidence="4" id="KW-0572">Peptidoglycan-anchor</keyword>
<feature type="domain" description="Gram-positive cocci surface proteins LPxTG" evidence="7">
    <location>
        <begin position="844"/>
        <end position="880"/>
    </location>
</feature>
<keyword evidence="2" id="KW-0964">Secreted</keyword>
<evidence type="ECO:0000256" key="6">
    <source>
        <dbReference type="SAM" id="Phobius"/>
    </source>
</evidence>
<name>A0A0R1VU87_9LACO</name>
<dbReference type="AlphaFoldDB" id="A0A0R1VU87"/>
<dbReference type="Pfam" id="PF17966">
    <property type="entry name" value="Muc_B2"/>
    <property type="match status" value="4"/>
</dbReference>
<evidence type="ECO:0000259" key="7">
    <source>
        <dbReference type="PROSITE" id="PS50847"/>
    </source>
</evidence>
<feature type="compositionally biased region" description="Polar residues" evidence="5">
    <location>
        <begin position="814"/>
        <end position="847"/>
    </location>
</feature>
<evidence type="ECO:0000256" key="5">
    <source>
        <dbReference type="SAM" id="MobiDB-lite"/>
    </source>
</evidence>
<dbReference type="Gene3D" id="2.60.40.4300">
    <property type="match status" value="4"/>
</dbReference>
<dbReference type="PROSITE" id="PS50847">
    <property type="entry name" value="GRAM_POS_ANCHORING"/>
    <property type="match status" value="1"/>
</dbReference>
<dbReference type="EMBL" id="AZGF01000045">
    <property type="protein sequence ID" value="KRM09328.1"/>
    <property type="molecule type" value="Genomic_DNA"/>
</dbReference>
<keyword evidence="9" id="KW-1185">Reference proteome</keyword>
<dbReference type="InterPro" id="IPR041558">
    <property type="entry name" value="MucBP_2"/>
</dbReference>
<feature type="region of interest" description="Disordered" evidence="5">
    <location>
        <begin position="782"/>
        <end position="852"/>
    </location>
</feature>
<protein>
    <submittedName>
        <fullName evidence="8">Mucus binding protein</fullName>
    </submittedName>
</protein>
<dbReference type="Pfam" id="PF17965">
    <property type="entry name" value="MucBP_2"/>
    <property type="match status" value="3"/>
</dbReference>
<comment type="caution">
    <text evidence="8">The sequence shown here is derived from an EMBL/GenBank/DDBJ whole genome shotgun (WGS) entry which is preliminary data.</text>
</comment>
<dbReference type="InterPro" id="IPR041495">
    <property type="entry name" value="Mub_B2"/>
</dbReference>
<evidence type="ECO:0000256" key="2">
    <source>
        <dbReference type="ARBA" id="ARBA00022525"/>
    </source>
</evidence>
<evidence type="ECO:0000313" key="9">
    <source>
        <dbReference type="Proteomes" id="UP000051820"/>
    </source>
</evidence>
<dbReference type="Proteomes" id="UP000051820">
    <property type="component" value="Unassembled WGS sequence"/>
</dbReference>
<evidence type="ECO:0000256" key="3">
    <source>
        <dbReference type="ARBA" id="ARBA00022729"/>
    </source>
</evidence>
<keyword evidence="3" id="KW-0732">Signal</keyword>
<dbReference type="InterPro" id="IPR019931">
    <property type="entry name" value="LPXTG_anchor"/>
</dbReference>
<organism evidence="8 9">
    <name type="scientific">Paucilactobacillus suebicus DSM 5007 = KCTC 3549</name>
    <dbReference type="NCBI Taxonomy" id="1423807"/>
    <lineage>
        <taxon>Bacteria</taxon>
        <taxon>Bacillati</taxon>
        <taxon>Bacillota</taxon>
        <taxon>Bacilli</taxon>
        <taxon>Lactobacillales</taxon>
        <taxon>Lactobacillaceae</taxon>
        <taxon>Paucilactobacillus</taxon>
    </lineage>
</organism>
<dbReference type="STRING" id="1423807.FD16_GL001846"/>
<dbReference type="Gene3D" id="3.10.20.320">
    <property type="entry name" value="Putative peptidoglycan bound protein (lpxtg motif)"/>
    <property type="match status" value="4"/>
</dbReference>
<feature type="compositionally biased region" description="Low complexity" evidence="5">
    <location>
        <begin position="784"/>
        <end position="813"/>
    </location>
</feature>
<keyword evidence="6" id="KW-0472">Membrane</keyword>
<feature type="transmembrane region" description="Helical" evidence="6">
    <location>
        <begin position="854"/>
        <end position="872"/>
    </location>
</feature>
<dbReference type="NCBIfam" id="TIGR01167">
    <property type="entry name" value="LPXTG_anchor"/>
    <property type="match status" value="1"/>
</dbReference>
<reference evidence="8 9" key="1">
    <citation type="journal article" date="2015" name="Genome Announc.">
        <title>Expanding the biotechnology potential of lactobacilli through comparative genomics of 213 strains and associated genera.</title>
        <authorList>
            <person name="Sun Z."/>
            <person name="Harris H.M."/>
            <person name="McCann A."/>
            <person name="Guo C."/>
            <person name="Argimon S."/>
            <person name="Zhang W."/>
            <person name="Yang X."/>
            <person name="Jeffery I.B."/>
            <person name="Cooney J.C."/>
            <person name="Kagawa T.F."/>
            <person name="Liu W."/>
            <person name="Song Y."/>
            <person name="Salvetti E."/>
            <person name="Wrobel A."/>
            <person name="Rasinkangas P."/>
            <person name="Parkhill J."/>
            <person name="Rea M.C."/>
            <person name="O'Sullivan O."/>
            <person name="Ritari J."/>
            <person name="Douillard F.P."/>
            <person name="Paul Ross R."/>
            <person name="Yang R."/>
            <person name="Briner A.E."/>
            <person name="Felis G.E."/>
            <person name="de Vos W.M."/>
            <person name="Barrangou R."/>
            <person name="Klaenhammer T.R."/>
            <person name="Caufield P.W."/>
            <person name="Cui Y."/>
            <person name="Zhang H."/>
            <person name="O'Toole P.W."/>
        </authorList>
    </citation>
    <scope>NUCLEOTIDE SEQUENCE [LARGE SCALE GENOMIC DNA]</scope>
    <source>
        <strain evidence="8 9">DSM 5007</strain>
    </source>
</reference>
<dbReference type="PATRIC" id="fig|1423807.3.peg.1891"/>
<keyword evidence="6" id="KW-1133">Transmembrane helix</keyword>
<evidence type="ECO:0000313" key="8">
    <source>
        <dbReference type="EMBL" id="KRM09328.1"/>
    </source>
</evidence>
<proteinExistence type="predicted"/>
<keyword evidence="6" id="KW-0812">Transmembrane</keyword>
<evidence type="ECO:0000256" key="4">
    <source>
        <dbReference type="ARBA" id="ARBA00023088"/>
    </source>
</evidence>
<keyword evidence="1" id="KW-0134">Cell wall</keyword>
<sequence length="880" mass="92044">MTVTYTAGEQSVTIEYVDDQADEAVVGSNRVQTGATNGTTNWDSSTIPTGYVLSPTQAASGTYKFTADDNQVVQIHLTHHVTDSTTTSTQEINYVILDKDGNVSIDQSKAPANNLQTLTWKVVTDDVTGTSYATALPTGYPAVTSPTVNGYTPSQSSVPYSYPTPVATADIENTNITVNYTPQGNTVNVTYVDDVTGATVKTDTIDGVTDETGTYTADLSGINSGYRLAQGQSSTVDYIITAPSVAGRALFARSAEPVNDSDNIVIHLTHHLTNSTTTSDQAINYVILDKDGNVSSDQSKAPATDTETLTWKVVTDDVTGESYATAEASGYPAVTSPTLDGYTPSKDEVAYSYPTPTATDNVKNTDVTVNYTPDAETATVTYVDDVTGETVKTDTINGVTDESGTYTADLSVINSGYRLAEGESATQDYTITTDGSDNLTVHLTHHLTNSTTTSTQTVHYVILNGDGSAADSQTKAPADNSQTLTWKVVTDDVTGTSYATAEAAGYAAVTSPEIDGYTPDQATIAATYPAPSATADVKNTEQTVKYAPDASTTTVTYIDDAAGNVVKTDTIDGVTDETGTYAVDLSDVNAGYRLASSQSKDVNYTVAPDNSGNITVHLTHSIVDGTATTTRTITYVITDGDSAKTPKTVTQTMNWKTVTDEVTGTSYATAQNSYAAVESPVIAGYTADKLSVAQLSEGNVPTSELADTNVNDTVTYTADEQTVTISYVDTQTGKTVKTATVTGKTDSALTIPDLPGYTVDRTGLPTSFVAGLTQVNVPVTAIASNEPSGNNGGTTNNSTTGNNTGSQTSTSKSASANSLTAKGNGTANVKASPKTNTTADQNKLPQTSDDKDQAAAVTILGLMTGMFGLIGLKRRKRDED</sequence>
<accession>A0A0R1VU87</accession>
<evidence type="ECO:0000256" key="1">
    <source>
        <dbReference type="ARBA" id="ARBA00022512"/>
    </source>
</evidence>
<gene>
    <name evidence="8" type="ORF">FD16_GL001846</name>
</gene>